<dbReference type="SUPFAM" id="SSF48264">
    <property type="entry name" value="Cytochrome P450"/>
    <property type="match status" value="1"/>
</dbReference>
<dbReference type="PROSITE" id="PS00086">
    <property type="entry name" value="CYTOCHROME_P450"/>
    <property type="match status" value="1"/>
</dbReference>
<dbReference type="GO" id="GO:0016705">
    <property type="term" value="F:oxidoreductase activity, acting on paired donors, with incorporation or reduction of molecular oxygen"/>
    <property type="evidence" value="ECO:0007669"/>
    <property type="project" value="InterPro"/>
</dbReference>
<comment type="cofactor">
    <cofactor evidence="1 8">
        <name>heme</name>
        <dbReference type="ChEBI" id="CHEBI:30413"/>
    </cofactor>
</comment>
<keyword evidence="6 8" id="KW-0408">Iron</keyword>
<proteinExistence type="inferred from homology"/>
<protein>
    <submittedName>
        <fullName evidence="10">Sterigmatocystin biosynthesis P450 monooxygenase</fullName>
    </submittedName>
</protein>
<dbReference type="PANTHER" id="PTHR24305">
    <property type="entry name" value="CYTOCHROME P450"/>
    <property type="match status" value="1"/>
</dbReference>
<evidence type="ECO:0000256" key="2">
    <source>
        <dbReference type="ARBA" id="ARBA00010617"/>
    </source>
</evidence>
<gene>
    <name evidence="10" type="ORF">BO78DRAFT_458430</name>
</gene>
<evidence type="ECO:0000256" key="9">
    <source>
        <dbReference type="RuleBase" id="RU000461"/>
    </source>
</evidence>
<dbReference type="EMBL" id="KZ826321">
    <property type="protein sequence ID" value="PYI10630.1"/>
    <property type="molecule type" value="Genomic_DNA"/>
</dbReference>
<evidence type="ECO:0000256" key="6">
    <source>
        <dbReference type="ARBA" id="ARBA00023004"/>
    </source>
</evidence>
<reference evidence="10 11" key="1">
    <citation type="submission" date="2018-02" db="EMBL/GenBank/DDBJ databases">
        <title>The genomes of Aspergillus section Nigri reveals drivers in fungal speciation.</title>
        <authorList>
            <consortium name="DOE Joint Genome Institute"/>
            <person name="Vesth T.C."/>
            <person name="Nybo J."/>
            <person name="Theobald S."/>
            <person name="Brandl J."/>
            <person name="Frisvad J.C."/>
            <person name="Nielsen K.F."/>
            <person name="Lyhne E.K."/>
            <person name="Kogle M.E."/>
            <person name="Kuo A."/>
            <person name="Riley R."/>
            <person name="Clum A."/>
            <person name="Nolan M."/>
            <person name="Lipzen A."/>
            <person name="Salamov A."/>
            <person name="Henrissat B."/>
            <person name="Wiebenga A."/>
            <person name="De vries R.P."/>
            <person name="Grigoriev I.V."/>
            <person name="Mortensen U.H."/>
            <person name="Andersen M.R."/>
            <person name="Baker S.E."/>
        </authorList>
    </citation>
    <scope>NUCLEOTIDE SEQUENCE [LARGE SCALE GENOMIC DNA]</scope>
    <source>
        <strain evidence="10 11">CBS 121057</strain>
    </source>
</reference>
<evidence type="ECO:0000313" key="11">
    <source>
        <dbReference type="Proteomes" id="UP000248423"/>
    </source>
</evidence>
<comment type="similarity">
    <text evidence="2 9">Belongs to the cytochrome P450 family.</text>
</comment>
<dbReference type="AlphaFoldDB" id="A0A319ELS0"/>
<dbReference type="CDD" id="cd11059">
    <property type="entry name" value="CYP_fungal"/>
    <property type="match status" value="1"/>
</dbReference>
<keyword evidence="7 9" id="KW-0503">Monooxygenase</keyword>
<dbReference type="InterPro" id="IPR050121">
    <property type="entry name" value="Cytochrome_P450_monoxygenase"/>
</dbReference>
<dbReference type="GO" id="GO:0020037">
    <property type="term" value="F:heme binding"/>
    <property type="evidence" value="ECO:0007669"/>
    <property type="project" value="InterPro"/>
</dbReference>
<dbReference type="Gene3D" id="1.10.630.10">
    <property type="entry name" value="Cytochrome P450"/>
    <property type="match status" value="1"/>
</dbReference>
<accession>A0A319ELS0</accession>
<evidence type="ECO:0000256" key="5">
    <source>
        <dbReference type="ARBA" id="ARBA00023002"/>
    </source>
</evidence>
<evidence type="ECO:0000256" key="7">
    <source>
        <dbReference type="ARBA" id="ARBA00023033"/>
    </source>
</evidence>
<evidence type="ECO:0000256" key="8">
    <source>
        <dbReference type="PIRSR" id="PIRSR602401-1"/>
    </source>
</evidence>
<dbReference type="VEuPathDB" id="FungiDB:BO78DRAFT_458430"/>
<dbReference type="PANTHER" id="PTHR24305:SF96">
    <property type="entry name" value="CYTOCHROME P450 MONOOXYGENASE STCB-RELATED"/>
    <property type="match status" value="1"/>
</dbReference>
<dbReference type="GO" id="GO:0005506">
    <property type="term" value="F:iron ion binding"/>
    <property type="evidence" value="ECO:0007669"/>
    <property type="project" value="InterPro"/>
</dbReference>
<name>A0A319ELS0_ASPSB</name>
<evidence type="ECO:0000313" key="10">
    <source>
        <dbReference type="EMBL" id="PYI10630.1"/>
    </source>
</evidence>
<dbReference type="InterPro" id="IPR017972">
    <property type="entry name" value="Cyt_P450_CS"/>
</dbReference>
<dbReference type="InterPro" id="IPR036396">
    <property type="entry name" value="Cyt_P450_sf"/>
</dbReference>
<dbReference type="STRING" id="1448318.A0A319ELS0"/>
<keyword evidence="11" id="KW-1185">Reference proteome</keyword>
<dbReference type="Pfam" id="PF00067">
    <property type="entry name" value="p450"/>
    <property type="match status" value="1"/>
</dbReference>
<keyword evidence="3 8" id="KW-0349">Heme</keyword>
<keyword evidence="5 9" id="KW-0560">Oxidoreductase</keyword>
<sequence length="485" mass="54401">MERRFAICVATGVAIWVLQLVYKLLRSPLRHVPGPLYTRATRLPLKISIITGRRIYFIHNLHQRYGPVVRIAPDEVSVSSLPEFKEIHRTGSAFLKTSWYQKATFDRKPGIFAMRNPKGHSARRKLLARPFAKSELRRTWEPVVKEKAQLSVSQIRGELLTTGKSDVLKWWTFFATDVSGHLMFGESFGMLQLGRRTKYIDALESMMKGGGINVELPIVGLIGRYIPHPSFQAMFRSSDYLSEYGRRAVSNSRTNSKSIRNVFTGMLTESDKESGTLTEEDVVTEAGNLIVAGSDTTAVTLTYLIWAVLSQPTLQHHLEEEVSRVDPTYNDAALEELPLLNAVLLETLRLYGAAPGSLPRRVPNGGGVFCGYHVPQDVTVSTQSYTIHRDETLYPDAETFDATRWLPGDARDSEAARQALSAFGHGSRGCLGIHLAWMELRLAVAEFFRECRGVRLAPSATWESMKPENYFLIAPSGHRCEIMQA</sequence>
<dbReference type="PRINTS" id="PR00463">
    <property type="entry name" value="EP450I"/>
</dbReference>
<dbReference type="GO" id="GO:0004497">
    <property type="term" value="F:monooxygenase activity"/>
    <property type="evidence" value="ECO:0007669"/>
    <property type="project" value="UniProtKB-KW"/>
</dbReference>
<organism evidence="10 11">
    <name type="scientific">Aspergillus sclerotiicarbonarius (strain CBS 121057 / IBT 28362)</name>
    <dbReference type="NCBI Taxonomy" id="1448318"/>
    <lineage>
        <taxon>Eukaryota</taxon>
        <taxon>Fungi</taxon>
        <taxon>Dikarya</taxon>
        <taxon>Ascomycota</taxon>
        <taxon>Pezizomycotina</taxon>
        <taxon>Eurotiomycetes</taxon>
        <taxon>Eurotiomycetidae</taxon>
        <taxon>Eurotiales</taxon>
        <taxon>Aspergillaceae</taxon>
        <taxon>Aspergillus</taxon>
        <taxon>Aspergillus subgen. Circumdati</taxon>
    </lineage>
</organism>
<dbReference type="OrthoDB" id="1470350at2759"/>
<evidence type="ECO:0000256" key="3">
    <source>
        <dbReference type="ARBA" id="ARBA00022617"/>
    </source>
</evidence>
<dbReference type="InterPro" id="IPR002401">
    <property type="entry name" value="Cyt_P450_E_grp-I"/>
</dbReference>
<evidence type="ECO:0000256" key="1">
    <source>
        <dbReference type="ARBA" id="ARBA00001971"/>
    </source>
</evidence>
<evidence type="ECO:0000256" key="4">
    <source>
        <dbReference type="ARBA" id="ARBA00022723"/>
    </source>
</evidence>
<feature type="binding site" description="axial binding residue" evidence="8">
    <location>
        <position position="430"/>
    </location>
    <ligand>
        <name>heme</name>
        <dbReference type="ChEBI" id="CHEBI:30413"/>
    </ligand>
    <ligandPart>
        <name>Fe</name>
        <dbReference type="ChEBI" id="CHEBI:18248"/>
    </ligandPart>
</feature>
<dbReference type="Proteomes" id="UP000248423">
    <property type="component" value="Unassembled WGS sequence"/>
</dbReference>
<dbReference type="InterPro" id="IPR001128">
    <property type="entry name" value="Cyt_P450"/>
</dbReference>
<dbReference type="PRINTS" id="PR00385">
    <property type="entry name" value="P450"/>
</dbReference>
<dbReference type="FunFam" id="1.10.630.10:FF:000093">
    <property type="entry name" value="Cytochrome P450 monooxygenase"/>
    <property type="match status" value="1"/>
</dbReference>
<keyword evidence="4 8" id="KW-0479">Metal-binding</keyword>